<keyword evidence="1" id="KW-1188">Viral release from host cell</keyword>
<feature type="transmembrane region" description="Helical" evidence="2">
    <location>
        <begin position="438"/>
        <end position="461"/>
    </location>
</feature>
<organism evidence="4 5">
    <name type="scientific">Arthrobacter phage Polka</name>
    <dbReference type="NCBI Taxonomy" id="2419966"/>
    <lineage>
        <taxon>Viruses</taxon>
        <taxon>Duplodnaviria</taxon>
        <taxon>Heunggongvirae</taxon>
        <taxon>Uroviricota</taxon>
        <taxon>Caudoviricetes</taxon>
        <taxon>Coralvirus</taxon>
        <taxon>Coralvirus coral</taxon>
    </lineage>
</organism>
<dbReference type="Proteomes" id="UP000281209">
    <property type="component" value="Segment"/>
</dbReference>
<keyword evidence="2" id="KW-0472">Membrane</keyword>
<keyword evidence="2" id="KW-0812">Transmembrane</keyword>
<feature type="transmembrane region" description="Helical" evidence="2">
    <location>
        <begin position="340"/>
        <end position="359"/>
    </location>
</feature>
<feature type="transmembrane region" description="Helical" evidence="2">
    <location>
        <begin position="406"/>
        <end position="426"/>
    </location>
</feature>
<proteinExistence type="predicted"/>
<feature type="domain" description="Phage tail tape measure protein" evidence="3">
    <location>
        <begin position="100"/>
        <end position="280"/>
    </location>
</feature>
<keyword evidence="1" id="KW-1245">Viral tail assembly</keyword>
<accession>A0A3G2KIF6</accession>
<feature type="transmembrane region" description="Helical" evidence="2">
    <location>
        <begin position="371"/>
        <end position="394"/>
    </location>
</feature>
<evidence type="ECO:0000313" key="4">
    <source>
        <dbReference type="EMBL" id="AYN58773.1"/>
    </source>
</evidence>
<evidence type="ECO:0000256" key="1">
    <source>
        <dbReference type="ARBA" id="ARBA00022465"/>
    </source>
</evidence>
<keyword evidence="2" id="KW-1133">Transmembrane helix</keyword>
<dbReference type="EMBL" id="MH834624">
    <property type="protein sequence ID" value="AYN58773.1"/>
    <property type="molecule type" value="Genomic_DNA"/>
</dbReference>
<evidence type="ECO:0000256" key="2">
    <source>
        <dbReference type="SAM" id="Phobius"/>
    </source>
</evidence>
<dbReference type="Pfam" id="PF10145">
    <property type="entry name" value="PhageMin_Tail"/>
    <property type="match status" value="1"/>
</dbReference>
<gene>
    <name evidence="4" type="primary">16</name>
    <name evidence="4" type="ORF">PBI_POLKA_16</name>
</gene>
<dbReference type="InterPro" id="IPR010090">
    <property type="entry name" value="Phage_tape_meas"/>
</dbReference>
<protein>
    <submittedName>
        <fullName evidence="4">Tape measure protein</fullName>
    </submittedName>
</protein>
<sequence>MAADAVELATAYVSLVPSMEGAQGTITKQLVPGAEGAASAAGAAAGGKFSKALVAGGAIGAGVGLAFKGLYDVGSTFDEVADTIRTGTGATGDALDGLVKSAENVGKNVPASFESVGTTVADLNTRLGLSGETLETVASQYLEAGRILGTEVDVAKTSAAFSAFGIEGAAVEGAMDSLFQASQATGVGMNELADAVSKNAPAMKTLGFSFEETAALAGSLDKAGLNSTQMMAAMSKGMVELAKDGEEPEAAFKRVTGEIQGFIDGGDKAAAIDLAGKVFGTRGAAQFVGALDSGKVALDDLVGGMNATNDTILGVGGETQDFAEKWQLVQNNAQAALEPLASAVFTGLGDALSGMLPLLTGLGVWLGENTWVLAAVAGVIGVSLVAAFIAWAASVWVATAALLANPMTWIVLGIVALIAGLVLLIANWDAVASFLSGVWAGVVDFAMGVWSGLASFFSGWISSVVSWFNSGISGLASWLSGIWRGISSTATGIWNALVGWVAGIPGRFMAGLAYLGRLAGVVGGWVNSARNAAVSGFNALVGWVGGLPGRILGALGNLGGLLLNAGGQIMQGFLNGLKNAWGAVTDFVGGIGQWIADNKGPKAYDLALLVPAGGWIMEGLGRGIRDSLPDLKRTLNGVSSTIATGVRGGSADLSASGFGLGRYDVAAAAGRGAVYVQNPWTGEYMLARVDERVGAGISDANADMSRRRVGVR</sequence>
<reference evidence="4 5" key="1">
    <citation type="submission" date="2018-09" db="EMBL/GenBank/DDBJ databases">
        <authorList>
            <person name="Rimple P.A."/>
            <person name="Stoner T.H."/>
            <person name="Garlena R.A."/>
            <person name="Russell D.A."/>
            <person name="Pope W.H."/>
            <person name="Jacobs-Sera D."/>
            <person name="Hatfull G.F."/>
        </authorList>
    </citation>
    <scope>NUCLEOTIDE SEQUENCE [LARGE SCALE GENOMIC DNA]</scope>
</reference>
<evidence type="ECO:0000259" key="3">
    <source>
        <dbReference type="Pfam" id="PF10145"/>
    </source>
</evidence>
<dbReference type="GO" id="GO:0098003">
    <property type="term" value="P:viral tail assembly"/>
    <property type="evidence" value="ECO:0007669"/>
    <property type="project" value="UniProtKB-KW"/>
</dbReference>
<name>A0A3G2KIF6_9CAUD</name>
<evidence type="ECO:0000313" key="5">
    <source>
        <dbReference type="Proteomes" id="UP000281209"/>
    </source>
</evidence>